<keyword evidence="6 7" id="KW-0998">Cell outer membrane</keyword>
<comment type="similarity">
    <text evidence="7">Belongs to the TonB-dependent receptor family.</text>
</comment>
<dbReference type="InterPro" id="IPR037066">
    <property type="entry name" value="Plug_dom_sf"/>
</dbReference>
<dbReference type="InterPro" id="IPR008969">
    <property type="entry name" value="CarboxyPept-like_regulatory"/>
</dbReference>
<keyword evidence="2 7" id="KW-0813">Transport</keyword>
<dbReference type="Pfam" id="PF13715">
    <property type="entry name" value="CarbopepD_reg_2"/>
    <property type="match status" value="1"/>
</dbReference>
<evidence type="ECO:0000256" key="3">
    <source>
        <dbReference type="ARBA" id="ARBA00022452"/>
    </source>
</evidence>
<feature type="region of interest" description="Disordered" evidence="8">
    <location>
        <begin position="203"/>
        <end position="229"/>
    </location>
</feature>
<dbReference type="SUPFAM" id="SSF49464">
    <property type="entry name" value="Carboxypeptidase regulatory domain-like"/>
    <property type="match status" value="1"/>
</dbReference>
<evidence type="ECO:0000313" key="11">
    <source>
        <dbReference type="EMBL" id="MEA5138712.1"/>
    </source>
</evidence>
<evidence type="ECO:0000256" key="2">
    <source>
        <dbReference type="ARBA" id="ARBA00022448"/>
    </source>
</evidence>
<dbReference type="InterPro" id="IPR023997">
    <property type="entry name" value="TonB-dep_OMP_SusC/RagA_CS"/>
</dbReference>
<comment type="subcellular location">
    <subcellularLocation>
        <location evidence="1 7">Cell outer membrane</location>
        <topology evidence="1 7">Multi-pass membrane protein</topology>
    </subcellularLocation>
</comment>
<keyword evidence="4 7" id="KW-0812">Transmembrane</keyword>
<evidence type="ECO:0000313" key="12">
    <source>
        <dbReference type="Proteomes" id="UP001302949"/>
    </source>
</evidence>
<dbReference type="NCBIfam" id="TIGR04057">
    <property type="entry name" value="SusC_RagA_signa"/>
    <property type="match status" value="1"/>
</dbReference>
<dbReference type="NCBIfam" id="TIGR04056">
    <property type="entry name" value="OMP_RagA_SusC"/>
    <property type="match status" value="1"/>
</dbReference>
<feature type="signal peptide" evidence="9">
    <location>
        <begin position="1"/>
        <end position="33"/>
    </location>
</feature>
<organism evidence="11 12">
    <name type="scientific">Arcicella rigui</name>
    <dbReference type="NCBI Taxonomy" id="797020"/>
    <lineage>
        <taxon>Bacteria</taxon>
        <taxon>Pseudomonadati</taxon>
        <taxon>Bacteroidota</taxon>
        <taxon>Cytophagia</taxon>
        <taxon>Cytophagales</taxon>
        <taxon>Flectobacillaceae</taxon>
        <taxon>Arcicella</taxon>
    </lineage>
</organism>
<dbReference type="Gene3D" id="2.40.170.20">
    <property type="entry name" value="TonB-dependent receptor, beta-barrel domain"/>
    <property type="match status" value="1"/>
</dbReference>
<evidence type="ECO:0000256" key="6">
    <source>
        <dbReference type="ARBA" id="ARBA00023237"/>
    </source>
</evidence>
<dbReference type="InterPro" id="IPR012910">
    <property type="entry name" value="Plug_dom"/>
</dbReference>
<gene>
    <name evidence="11" type="ORF">VB248_06200</name>
</gene>
<feature type="domain" description="TonB-dependent receptor plug" evidence="10">
    <location>
        <begin position="129"/>
        <end position="261"/>
    </location>
</feature>
<accession>A0ABU5Q810</accession>
<dbReference type="Proteomes" id="UP001302949">
    <property type="component" value="Unassembled WGS sequence"/>
</dbReference>
<evidence type="ECO:0000256" key="5">
    <source>
        <dbReference type="ARBA" id="ARBA00023136"/>
    </source>
</evidence>
<dbReference type="Gene3D" id="2.60.40.1120">
    <property type="entry name" value="Carboxypeptidase-like, regulatory domain"/>
    <property type="match status" value="1"/>
</dbReference>
<feature type="compositionally biased region" description="Polar residues" evidence="8">
    <location>
        <begin position="203"/>
        <end position="225"/>
    </location>
</feature>
<dbReference type="EMBL" id="JAYFUM010000006">
    <property type="protein sequence ID" value="MEA5138712.1"/>
    <property type="molecule type" value="Genomic_DNA"/>
</dbReference>
<evidence type="ECO:0000256" key="9">
    <source>
        <dbReference type="SAM" id="SignalP"/>
    </source>
</evidence>
<keyword evidence="9" id="KW-0732">Signal</keyword>
<reference evidence="11 12" key="1">
    <citation type="submission" date="2023-12" db="EMBL/GenBank/DDBJ databases">
        <title>Novel species of the genus Arcicella isolated from rivers.</title>
        <authorList>
            <person name="Lu H."/>
        </authorList>
    </citation>
    <scope>NUCLEOTIDE SEQUENCE [LARGE SCALE GENOMIC DNA]</scope>
    <source>
        <strain evidence="11 12">KCTC 23307</strain>
    </source>
</reference>
<keyword evidence="3 7" id="KW-1134">Transmembrane beta strand</keyword>
<dbReference type="PROSITE" id="PS52016">
    <property type="entry name" value="TONB_DEPENDENT_REC_3"/>
    <property type="match status" value="1"/>
</dbReference>
<evidence type="ECO:0000256" key="7">
    <source>
        <dbReference type="PROSITE-ProRule" id="PRU01360"/>
    </source>
</evidence>
<feature type="chain" id="PRO_5045608415" evidence="9">
    <location>
        <begin position="34"/>
        <end position="1056"/>
    </location>
</feature>
<keyword evidence="5 7" id="KW-0472">Membrane</keyword>
<proteinExistence type="inferred from homology"/>
<dbReference type="InterPro" id="IPR023996">
    <property type="entry name" value="TonB-dep_OMP_SusC/RagA"/>
</dbReference>
<evidence type="ECO:0000259" key="10">
    <source>
        <dbReference type="Pfam" id="PF07715"/>
    </source>
</evidence>
<keyword evidence="12" id="KW-1185">Reference proteome</keyword>
<dbReference type="InterPro" id="IPR036942">
    <property type="entry name" value="Beta-barrel_TonB_sf"/>
</dbReference>
<evidence type="ECO:0000256" key="8">
    <source>
        <dbReference type="SAM" id="MobiDB-lite"/>
    </source>
</evidence>
<protein>
    <submittedName>
        <fullName evidence="11">SusC/RagA family TonB-linked outer membrane protein</fullName>
    </submittedName>
</protein>
<evidence type="ECO:0000256" key="4">
    <source>
        <dbReference type="ARBA" id="ARBA00022692"/>
    </source>
</evidence>
<name>A0ABU5Q810_9BACT</name>
<evidence type="ECO:0000256" key="1">
    <source>
        <dbReference type="ARBA" id="ARBA00004571"/>
    </source>
</evidence>
<dbReference type="Gene3D" id="2.170.130.10">
    <property type="entry name" value="TonB-dependent receptor, plug domain"/>
    <property type="match status" value="1"/>
</dbReference>
<dbReference type="InterPro" id="IPR039426">
    <property type="entry name" value="TonB-dep_rcpt-like"/>
</dbReference>
<dbReference type="SUPFAM" id="SSF56935">
    <property type="entry name" value="Porins"/>
    <property type="match status" value="1"/>
</dbReference>
<sequence>MKKLRQACLFIPQSLSKTILYLALILCSLPSLAQESVVKGSIVDKNNAFVPGVSVQVKGTNQGTTTDASGNYKISVPNNATLVFSSIGYASQEIVVGGKSIINITLLEETKNLEEVVVTALGIKKEAKKLGYATASVNSEQITTNRQVNFMNGLQGKMAGVNITSLGTGPAGTSKIRIRGQSSFNGQNNPLIVVNGVPMDNTNFGANPNGNSDGSLGNRSFNNSDGGDGLTSINPDDIETMTVLKGATAAALYGSRAKDGVVMITTKTKGTGKGIGIEYNSNYTVDTPLDFTDFQYEYGQGENGVRPTTANPQTGVWSFGEKFQPGMKQVLFDGVEVPYEPVYNRINKFYRTGTSWTNTVSLSSASEKGGFNLSLSNLSNTSIVPNSDYNKKTVNFGFNYNLNPKLVLMGNINYSNEYNRNPPQIGQQDLSTPTVLYTLSNSMPFDLLESKRLDANGDEYIWSRFRNRTNPYYSVYERFENIRRDRILGNITLRYNLTDWLYFQGRVGQDYYSRDQDYNFPTGEASLGVAPAGFVNGQYTQETRRFRETNADFLIGAKKTFGDFSVDLTVGGNQMYRRSDYNSVFVQNFVVRGLYTVMNGQLKDPLYGLSERQVNSLYAAAEISYKNFLFLNLTSRNDWFSTLAPGSRMVQYPSATGSFVFTQAFENTPDWLSFGKLRAAYAEVGSDTDVQPYANNLFYSVGSNLLQNQPVGFINTTTVPNSSLRPMRVQETEFGLELKLFQNKVGLDLSYYKKITSDQILSAQVSDASGYQTTLLNSGKSQNEGIEAMLTFSPIKSNKFSWDVNINGAYNTSEVLELAGNQSSITVGSGIFTGVLRQVVGLPLGQLYGFAYKRDAQGRKVFNDQSGRPERTNDLVSFGSALPKWVGGITNNFRYKDILLSFLIDFKLGGKMISGTNYNAWRHGLHKGTLVGREQNYVIGDGVNSKGETNAVKTPLQSFYETIRANNIAEEFVYDAGFWKLRQITIGYDFTKKLPKNWFIKGIKLNAVANNVLMIKKWVPNLDPEQFGFSSDNLVGLESTGLPTSRSIGFNLNVKF</sequence>
<comment type="caution">
    <text evidence="11">The sequence shown here is derived from an EMBL/GenBank/DDBJ whole genome shotgun (WGS) entry which is preliminary data.</text>
</comment>
<dbReference type="RefSeq" id="WP_323295879.1">
    <property type="nucleotide sequence ID" value="NZ_JAYFUM010000006.1"/>
</dbReference>
<dbReference type="Pfam" id="PF07715">
    <property type="entry name" value="Plug"/>
    <property type="match status" value="1"/>
</dbReference>